<dbReference type="InterPro" id="IPR000073">
    <property type="entry name" value="AB_hydrolase_1"/>
</dbReference>
<dbReference type="ESTHER" id="mycs2-a0qrg4">
    <property type="family name" value="6_AlphaBeta_hydrolase"/>
</dbReference>
<dbReference type="SUPFAM" id="SSF53474">
    <property type="entry name" value="alpha/beta-Hydrolases"/>
    <property type="match status" value="1"/>
</dbReference>
<dbReference type="EMBL" id="CP000480">
    <property type="protein sequence ID" value="ABK75828.1"/>
    <property type="molecule type" value="Genomic_DNA"/>
</dbReference>
<dbReference type="PANTHER" id="PTHR43433">
    <property type="entry name" value="HYDROLASE, ALPHA/BETA FOLD FAMILY PROTEIN"/>
    <property type="match status" value="1"/>
</dbReference>
<gene>
    <name evidence="2" type="ordered locus">MSMEG_1108</name>
</gene>
<evidence type="ECO:0000259" key="1">
    <source>
        <dbReference type="Pfam" id="PF00561"/>
    </source>
</evidence>
<dbReference type="PaxDb" id="246196-MSMEI_1076"/>
<dbReference type="InterPro" id="IPR050471">
    <property type="entry name" value="AB_hydrolase"/>
</dbReference>
<dbReference type="PRINTS" id="PR00111">
    <property type="entry name" value="ABHYDROLASE"/>
</dbReference>
<dbReference type="OrthoDB" id="3210844at2"/>
<organism evidence="2 3">
    <name type="scientific">Mycolicibacterium smegmatis (strain ATCC 700084 / mc(2)155)</name>
    <name type="common">Mycobacterium smegmatis</name>
    <dbReference type="NCBI Taxonomy" id="246196"/>
    <lineage>
        <taxon>Bacteria</taxon>
        <taxon>Bacillati</taxon>
        <taxon>Actinomycetota</taxon>
        <taxon>Actinomycetes</taxon>
        <taxon>Mycobacteriales</taxon>
        <taxon>Mycobacteriaceae</taxon>
        <taxon>Mycolicibacterium</taxon>
    </lineage>
</organism>
<proteinExistence type="predicted"/>
<dbReference type="STRING" id="246196.MSMEG_1108"/>
<accession>A0QRG4</accession>
<feature type="domain" description="AB hydrolase-1" evidence="1">
    <location>
        <begin position="33"/>
        <end position="265"/>
    </location>
</feature>
<sequence length="292" mass="32151">MRHVVPRELRHRASSSSVSHVNLAYDERGKGEAVLFIAGRGGAGRTWHLNQVPEFQRAGYRVITFDNRGVGATENAEGFGTEQMVADTAALIEKLDAAPARLVGVSMGSFIAQELMVARPELVHSAALMATRGRHDHAREFFRKAELDLSQSGVDLPPTFDAKVRMLESFSPKTLNDDAFVRDWSEMFTMWPTKQTPGSRTQLDVGPVTNRLPAYRSISHPVLVIGFADDVVLPAHLGREVADAIPNGRYLQIPDTGHLGFIEKPQEVNAAILNFFAEHGGKKFTNLLANKL</sequence>
<dbReference type="InterPro" id="IPR029058">
    <property type="entry name" value="AB_hydrolase_fold"/>
</dbReference>
<evidence type="ECO:0000313" key="3">
    <source>
        <dbReference type="Proteomes" id="UP000000757"/>
    </source>
</evidence>
<dbReference type="Proteomes" id="UP000000757">
    <property type="component" value="Chromosome"/>
</dbReference>
<name>A0QRG4_MYCS2</name>
<keyword evidence="2" id="KW-0378">Hydrolase</keyword>
<dbReference type="GO" id="GO:0016787">
    <property type="term" value="F:hydrolase activity"/>
    <property type="evidence" value="ECO:0007669"/>
    <property type="project" value="UniProtKB-KW"/>
</dbReference>
<protein>
    <submittedName>
        <fullName evidence="2">Hydrolase, alpha/beta fold family protein</fullName>
    </submittedName>
</protein>
<dbReference type="PANTHER" id="PTHR43433:SF5">
    <property type="entry name" value="AB HYDROLASE-1 DOMAIN-CONTAINING PROTEIN"/>
    <property type="match status" value="1"/>
</dbReference>
<dbReference type="eggNOG" id="COG2267">
    <property type="taxonomic scope" value="Bacteria"/>
</dbReference>
<keyword evidence="3" id="KW-1185">Reference proteome</keyword>
<dbReference type="KEGG" id="msm:MSMEG_1108"/>
<dbReference type="AlphaFoldDB" id="A0QRG4"/>
<reference evidence="2 3" key="1">
    <citation type="submission" date="2006-10" db="EMBL/GenBank/DDBJ databases">
        <authorList>
            <person name="Fleischmann R.D."/>
            <person name="Dodson R.J."/>
            <person name="Haft D.H."/>
            <person name="Merkel J.S."/>
            <person name="Nelson W.C."/>
            <person name="Fraser C.M."/>
        </authorList>
    </citation>
    <scope>NUCLEOTIDE SEQUENCE [LARGE SCALE GENOMIC DNA]</scope>
    <source>
        <strain evidence="3">ATCC 700084 / mc(2)155</strain>
    </source>
</reference>
<dbReference type="Gene3D" id="3.40.50.1820">
    <property type="entry name" value="alpha/beta hydrolase"/>
    <property type="match status" value="1"/>
</dbReference>
<dbReference type="PATRIC" id="fig|246196.19.peg.1097"/>
<evidence type="ECO:0000313" key="2">
    <source>
        <dbReference type="EMBL" id="ABK75828.1"/>
    </source>
</evidence>
<dbReference type="Pfam" id="PF00561">
    <property type="entry name" value="Abhydrolase_1"/>
    <property type="match status" value="1"/>
</dbReference>